<proteinExistence type="inferred from homology"/>
<feature type="domain" description="Nucleotidyl transferase" evidence="11">
    <location>
        <begin position="3"/>
        <end position="212"/>
    </location>
</feature>
<dbReference type="InterPro" id="IPR029044">
    <property type="entry name" value="Nucleotide-diphossugar_trans"/>
</dbReference>
<keyword evidence="7" id="KW-0511">Multifunctional enzyme</keyword>
<evidence type="ECO:0000313" key="12">
    <source>
        <dbReference type="EMBL" id="OHA76770.1"/>
    </source>
</evidence>
<comment type="similarity">
    <text evidence="4">In the N-terminal section; belongs to the N-acetylglucosamine-1-phosphate uridyltransferase family.</text>
</comment>
<comment type="similarity">
    <text evidence="3">In the C-terminal section; belongs to the transferase hexapeptide repeat family.</text>
</comment>
<evidence type="ECO:0000256" key="7">
    <source>
        <dbReference type="ARBA" id="ARBA00023268"/>
    </source>
</evidence>
<comment type="pathway">
    <text evidence="2">Nucleotide-sugar biosynthesis; UDP-N-acetyl-alpha-D-glucosamine biosynthesis; UDP-N-acetyl-alpha-D-glucosamine from N-acetyl-alpha-D-glucosamine 1-phosphate: step 1/1.</text>
</comment>
<dbReference type="Proteomes" id="UP000178222">
    <property type="component" value="Unassembled WGS sequence"/>
</dbReference>
<keyword evidence="8" id="KW-0012">Acyltransferase</keyword>
<comment type="catalytic activity">
    <reaction evidence="10">
        <text>N-acetyl-alpha-D-glucosamine 1-phosphate + UTP + H(+) = UDP-N-acetyl-alpha-D-glucosamine + diphosphate</text>
        <dbReference type="Rhea" id="RHEA:13509"/>
        <dbReference type="ChEBI" id="CHEBI:15378"/>
        <dbReference type="ChEBI" id="CHEBI:33019"/>
        <dbReference type="ChEBI" id="CHEBI:46398"/>
        <dbReference type="ChEBI" id="CHEBI:57705"/>
        <dbReference type="ChEBI" id="CHEBI:57776"/>
        <dbReference type="EC" id="2.7.7.23"/>
    </reaction>
</comment>
<dbReference type="Pfam" id="PF00132">
    <property type="entry name" value="Hexapep"/>
    <property type="match status" value="1"/>
</dbReference>
<name>A0A1G2RVA1_9BACT</name>
<evidence type="ECO:0000256" key="5">
    <source>
        <dbReference type="ARBA" id="ARBA00022679"/>
    </source>
</evidence>
<dbReference type="EMBL" id="MHUL01000024">
    <property type="protein sequence ID" value="OHA76770.1"/>
    <property type="molecule type" value="Genomic_DNA"/>
</dbReference>
<evidence type="ECO:0000313" key="13">
    <source>
        <dbReference type="Proteomes" id="UP000178222"/>
    </source>
</evidence>
<dbReference type="SUPFAM" id="SSF53448">
    <property type="entry name" value="Nucleotide-diphospho-sugar transferases"/>
    <property type="match status" value="1"/>
</dbReference>
<evidence type="ECO:0000259" key="11">
    <source>
        <dbReference type="Pfam" id="PF00483"/>
    </source>
</evidence>
<dbReference type="InterPro" id="IPR050065">
    <property type="entry name" value="GlmU-like"/>
</dbReference>
<dbReference type="SUPFAM" id="SSF51161">
    <property type="entry name" value="Trimeric LpxA-like enzymes"/>
    <property type="match status" value="1"/>
</dbReference>
<dbReference type="PANTHER" id="PTHR43584">
    <property type="entry name" value="NUCLEOTIDYL TRANSFERASE"/>
    <property type="match status" value="1"/>
</dbReference>
<evidence type="ECO:0000256" key="10">
    <source>
        <dbReference type="ARBA" id="ARBA00048493"/>
    </source>
</evidence>
<organism evidence="12 13">
    <name type="scientific">Candidatus Wildermuthbacteria bacterium RIFCSPLOWO2_02_FULL_47_9c</name>
    <dbReference type="NCBI Taxonomy" id="1802466"/>
    <lineage>
        <taxon>Bacteria</taxon>
        <taxon>Candidatus Wildermuthiibacteriota</taxon>
    </lineage>
</organism>
<evidence type="ECO:0000256" key="1">
    <source>
        <dbReference type="ARBA" id="ARBA00005166"/>
    </source>
</evidence>
<dbReference type="AlphaFoldDB" id="A0A1G2RVA1"/>
<dbReference type="PANTHER" id="PTHR43584:SF8">
    <property type="entry name" value="N-ACETYLMURAMATE ALPHA-1-PHOSPHATE URIDYLYLTRANSFERASE"/>
    <property type="match status" value="1"/>
</dbReference>
<evidence type="ECO:0000256" key="2">
    <source>
        <dbReference type="ARBA" id="ARBA00005208"/>
    </source>
</evidence>
<dbReference type="InterPro" id="IPR011004">
    <property type="entry name" value="Trimer_LpxA-like_sf"/>
</dbReference>
<protein>
    <recommendedName>
        <fullName evidence="11">Nucleotidyl transferase domain-containing protein</fullName>
    </recommendedName>
</protein>
<evidence type="ECO:0000256" key="4">
    <source>
        <dbReference type="ARBA" id="ARBA00007947"/>
    </source>
</evidence>
<evidence type="ECO:0000256" key="3">
    <source>
        <dbReference type="ARBA" id="ARBA00007707"/>
    </source>
</evidence>
<dbReference type="GO" id="GO:0003977">
    <property type="term" value="F:UDP-N-acetylglucosamine diphosphorylase activity"/>
    <property type="evidence" value="ECO:0007669"/>
    <property type="project" value="UniProtKB-EC"/>
</dbReference>
<dbReference type="CDD" id="cd04181">
    <property type="entry name" value="NTP_transferase"/>
    <property type="match status" value="1"/>
</dbReference>
<comment type="caution">
    <text evidence="12">The sequence shown here is derived from an EMBL/GenBank/DDBJ whole genome shotgun (WGS) entry which is preliminary data.</text>
</comment>
<dbReference type="GO" id="GO:0019134">
    <property type="term" value="F:glucosamine-1-phosphate N-acetyltransferase activity"/>
    <property type="evidence" value="ECO:0007669"/>
    <property type="project" value="UniProtKB-EC"/>
</dbReference>
<dbReference type="Pfam" id="PF00483">
    <property type="entry name" value="NTP_transferase"/>
    <property type="match status" value="1"/>
</dbReference>
<keyword evidence="5" id="KW-0808">Transferase</keyword>
<sequence>MQAVIIAAGGSKRFWPLNKGIHKSQFYLLGKPLIYWTLKGLAENGVRDICIVVSKNSSIAEMLERENVRELAAEMKITYTAQEEPLGTGNALWQAKDFVKEPFILLWGNKVDSRDLVRQILEKQKKEDADAVLAGTEVQDPSEYGVARMEGNRVVEIVENPERGKEPSGIGIIGIRLLQPDFFSYYENLPRHHEADLVDATNAYLKEKKAALLMAIGPGLTLKYPWDLFSIMDALLSSRKPVIASSAKIGKNVVIDGPVYIGENCVIGHHNVLRGPLDLEANVRTGAFMEIKHSIVQEGTVFHSGYAGDSILGKNCRFGAGFITANRRFDKKPIHGLQKLGAIVGDNSAFGIHSGTMPGVLIGSDCKIGPGTHAFEDLQDGTTFYAKTENVVK</sequence>
<dbReference type="Gene3D" id="2.160.10.10">
    <property type="entry name" value="Hexapeptide repeat proteins"/>
    <property type="match status" value="1"/>
</dbReference>
<comment type="catalytic activity">
    <reaction evidence="9">
        <text>alpha-D-glucosamine 1-phosphate + acetyl-CoA = N-acetyl-alpha-D-glucosamine 1-phosphate + CoA + H(+)</text>
        <dbReference type="Rhea" id="RHEA:13725"/>
        <dbReference type="ChEBI" id="CHEBI:15378"/>
        <dbReference type="ChEBI" id="CHEBI:57287"/>
        <dbReference type="ChEBI" id="CHEBI:57288"/>
        <dbReference type="ChEBI" id="CHEBI:57776"/>
        <dbReference type="ChEBI" id="CHEBI:58516"/>
        <dbReference type="EC" id="2.3.1.157"/>
    </reaction>
</comment>
<dbReference type="Gene3D" id="3.90.550.10">
    <property type="entry name" value="Spore Coat Polysaccharide Biosynthesis Protein SpsA, Chain A"/>
    <property type="match status" value="1"/>
</dbReference>
<evidence type="ECO:0000256" key="6">
    <source>
        <dbReference type="ARBA" id="ARBA00022695"/>
    </source>
</evidence>
<evidence type="ECO:0000256" key="8">
    <source>
        <dbReference type="ARBA" id="ARBA00023315"/>
    </source>
</evidence>
<reference evidence="12 13" key="1">
    <citation type="journal article" date="2016" name="Nat. Commun.">
        <title>Thousands of microbial genomes shed light on interconnected biogeochemical processes in an aquifer system.</title>
        <authorList>
            <person name="Anantharaman K."/>
            <person name="Brown C.T."/>
            <person name="Hug L.A."/>
            <person name="Sharon I."/>
            <person name="Castelle C.J."/>
            <person name="Probst A.J."/>
            <person name="Thomas B.C."/>
            <person name="Singh A."/>
            <person name="Wilkins M.J."/>
            <person name="Karaoz U."/>
            <person name="Brodie E.L."/>
            <person name="Williams K.H."/>
            <person name="Hubbard S.S."/>
            <person name="Banfield J.F."/>
        </authorList>
    </citation>
    <scope>NUCLEOTIDE SEQUENCE [LARGE SCALE GENOMIC DNA]</scope>
</reference>
<dbReference type="InterPro" id="IPR005835">
    <property type="entry name" value="NTP_transferase_dom"/>
</dbReference>
<dbReference type="InterPro" id="IPR001451">
    <property type="entry name" value="Hexapep"/>
</dbReference>
<accession>A0A1G2RVA1</accession>
<gene>
    <name evidence="12" type="ORF">A3J30_01635</name>
</gene>
<evidence type="ECO:0000256" key="9">
    <source>
        <dbReference type="ARBA" id="ARBA00048247"/>
    </source>
</evidence>
<keyword evidence="6" id="KW-0548">Nucleotidyltransferase</keyword>
<comment type="pathway">
    <text evidence="1">Nucleotide-sugar biosynthesis; UDP-N-acetyl-alpha-D-glucosamine biosynthesis; N-acetyl-alpha-D-glucosamine 1-phosphate from alpha-D-glucosamine 6-phosphate (route II): step 2/2.</text>
</comment>